<dbReference type="HAMAP" id="MF_01334">
    <property type="entry name" value="Ribosomal_bL25_CTC"/>
    <property type="match status" value="1"/>
</dbReference>
<evidence type="ECO:0000256" key="6">
    <source>
        <dbReference type="SAM" id="MobiDB-lite"/>
    </source>
</evidence>
<keyword evidence="1 5" id="KW-0699">rRNA-binding</keyword>
<proteinExistence type="inferred from homology"/>
<dbReference type="InterPro" id="IPR037121">
    <property type="entry name" value="Ribosomal_bL25_C"/>
</dbReference>
<dbReference type="InterPro" id="IPR001021">
    <property type="entry name" value="Ribosomal_bL25_long"/>
</dbReference>
<sequence>MADTIPDLNATVRAGTGKGAARSARRNGDVPGIVYGGGADPLPINIDFNKLLTRLRKGRFMSTLFNLKVDGHDDVRVICRGVQRDVVKDLPTHIDLMRLKRTSRVKIFIPVNFLNEETCPGVKKGGVLTVVRNEIELDVLAGDIPDQIEVDLAGAEIGDTISISSVTLPEGATSVISDRDFVIANIQAPRALAADDDDETEEVAADEVPTTDEAEDGGEE</sequence>
<dbReference type="InterPro" id="IPR020930">
    <property type="entry name" value="Ribosomal_uL5_bac-type"/>
</dbReference>
<evidence type="ECO:0000259" key="8">
    <source>
        <dbReference type="Pfam" id="PF14693"/>
    </source>
</evidence>
<dbReference type="Pfam" id="PF14693">
    <property type="entry name" value="Ribosomal_TL5_C"/>
    <property type="match status" value="1"/>
</dbReference>
<dbReference type="Gene3D" id="2.170.120.20">
    <property type="entry name" value="Ribosomal protein L25, beta domain"/>
    <property type="match status" value="1"/>
</dbReference>
<dbReference type="InterPro" id="IPR020056">
    <property type="entry name" value="Rbsml_bL25/Gln-tRNA_synth_N"/>
</dbReference>
<dbReference type="GO" id="GO:0008097">
    <property type="term" value="F:5S rRNA binding"/>
    <property type="evidence" value="ECO:0007669"/>
    <property type="project" value="InterPro"/>
</dbReference>
<feature type="compositionally biased region" description="Acidic residues" evidence="6">
    <location>
        <begin position="194"/>
        <end position="220"/>
    </location>
</feature>
<accession>A0A1I0RAF8</accession>
<dbReference type="EMBL" id="FOIZ01000002">
    <property type="protein sequence ID" value="SEW37593.1"/>
    <property type="molecule type" value="Genomic_DNA"/>
</dbReference>
<gene>
    <name evidence="5" type="primary">rplY</name>
    <name evidence="5" type="synonym">ctc</name>
    <name evidence="9" type="ORF">SAMN04488515_2373</name>
</gene>
<dbReference type="NCBIfam" id="NF004128">
    <property type="entry name" value="PRK05618.1-2"/>
    <property type="match status" value="1"/>
</dbReference>
<dbReference type="AlphaFoldDB" id="A0A1I0RAF8"/>
<comment type="similarity">
    <text evidence="5">Belongs to the bacterial ribosomal protein bL25 family. CTC subfamily.</text>
</comment>
<comment type="subunit">
    <text evidence="5">Part of the 50S ribosomal subunit; part of the 5S rRNA/L5/L18/L25 subcomplex. Contacts the 5S rRNA. Binds to the 5S rRNA independently of L5 and L18.</text>
</comment>
<evidence type="ECO:0000313" key="10">
    <source>
        <dbReference type="Proteomes" id="UP000199167"/>
    </source>
</evidence>
<name>A0A1I0RAF8_9RHOB</name>
<dbReference type="Proteomes" id="UP000199167">
    <property type="component" value="Unassembled WGS sequence"/>
</dbReference>
<reference evidence="9 10" key="1">
    <citation type="submission" date="2016-10" db="EMBL/GenBank/DDBJ databases">
        <authorList>
            <person name="de Groot N.N."/>
        </authorList>
    </citation>
    <scope>NUCLEOTIDE SEQUENCE [LARGE SCALE GENOMIC DNA]</scope>
    <source>
        <strain evidence="9 10">DSM 17925</strain>
    </source>
</reference>
<dbReference type="InterPro" id="IPR020057">
    <property type="entry name" value="Ribosomal_bL25_b-dom"/>
</dbReference>
<organism evidence="9 10">
    <name type="scientific">Cognatiyoonia koreensis</name>
    <dbReference type="NCBI Taxonomy" id="364200"/>
    <lineage>
        <taxon>Bacteria</taxon>
        <taxon>Pseudomonadati</taxon>
        <taxon>Pseudomonadota</taxon>
        <taxon>Alphaproteobacteria</taxon>
        <taxon>Rhodobacterales</taxon>
        <taxon>Paracoccaceae</taxon>
        <taxon>Cognatiyoonia</taxon>
    </lineage>
</organism>
<evidence type="ECO:0000256" key="1">
    <source>
        <dbReference type="ARBA" id="ARBA00022730"/>
    </source>
</evidence>
<feature type="domain" description="Large ribosomal subunit protein bL25 beta" evidence="8">
    <location>
        <begin position="105"/>
        <end position="190"/>
    </location>
</feature>
<dbReference type="InterPro" id="IPR029751">
    <property type="entry name" value="Ribosomal_L25_dom"/>
</dbReference>
<dbReference type="PANTHER" id="PTHR33284:SF1">
    <property type="entry name" value="RIBOSOMAL PROTEIN L25_GLN-TRNA SYNTHETASE, ANTI-CODON-BINDING DOMAIN-CONTAINING PROTEIN"/>
    <property type="match status" value="1"/>
</dbReference>
<dbReference type="CDD" id="cd00495">
    <property type="entry name" value="Ribosomal_L25_TL5_CTC"/>
    <property type="match status" value="1"/>
</dbReference>
<keyword evidence="4 5" id="KW-0687">Ribonucleoprotein</keyword>
<dbReference type="Gene3D" id="2.40.240.10">
    <property type="entry name" value="Ribosomal Protein L25, Chain P"/>
    <property type="match status" value="1"/>
</dbReference>
<evidence type="ECO:0000313" key="9">
    <source>
        <dbReference type="EMBL" id="SEW37593.1"/>
    </source>
</evidence>
<dbReference type="InterPro" id="IPR011035">
    <property type="entry name" value="Ribosomal_bL25/Gln-tRNA_synth"/>
</dbReference>
<dbReference type="GO" id="GO:0022625">
    <property type="term" value="C:cytosolic large ribosomal subunit"/>
    <property type="evidence" value="ECO:0007669"/>
    <property type="project" value="TreeGrafter"/>
</dbReference>
<keyword evidence="10" id="KW-1185">Reference proteome</keyword>
<feature type="domain" description="Large ribosomal subunit protein bL25 L25" evidence="7">
    <location>
        <begin position="8"/>
        <end position="96"/>
    </location>
</feature>
<dbReference type="GO" id="GO:0006412">
    <property type="term" value="P:translation"/>
    <property type="evidence" value="ECO:0007669"/>
    <property type="project" value="UniProtKB-UniRule"/>
</dbReference>
<evidence type="ECO:0000256" key="4">
    <source>
        <dbReference type="ARBA" id="ARBA00023274"/>
    </source>
</evidence>
<dbReference type="GO" id="GO:0003735">
    <property type="term" value="F:structural constituent of ribosome"/>
    <property type="evidence" value="ECO:0007669"/>
    <property type="project" value="InterPro"/>
</dbReference>
<evidence type="ECO:0000256" key="5">
    <source>
        <dbReference type="HAMAP-Rule" id="MF_01334"/>
    </source>
</evidence>
<dbReference type="PANTHER" id="PTHR33284">
    <property type="entry name" value="RIBOSOMAL PROTEIN L25/GLN-TRNA SYNTHETASE, ANTI-CODON-BINDING DOMAIN-CONTAINING PROTEIN"/>
    <property type="match status" value="1"/>
</dbReference>
<comment type="function">
    <text evidence="5">This is one of the proteins that binds to the 5S RNA in the ribosome where it forms part of the central protuberance.</text>
</comment>
<evidence type="ECO:0000256" key="3">
    <source>
        <dbReference type="ARBA" id="ARBA00022980"/>
    </source>
</evidence>
<evidence type="ECO:0000259" key="7">
    <source>
        <dbReference type="Pfam" id="PF01386"/>
    </source>
</evidence>
<dbReference type="STRING" id="364200.SAMN04488515_2373"/>
<dbReference type="SUPFAM" id="SSF50715">
    <property type="entry name" value="Ribosomal protein L25-like"/>
    <property type="match status" value="1"/>
</dbReference>
<keyword evidence="3 5" id="KW-0689">Ribosomal protein</keyword>
<protein>
    <recommendedName>
        <fullName evidence="5">Large ribosomal subunit protein bL25</fullName>
    </recommendedName>
    <alternativeName>
        <fullName evidence="5">General stress protein CTC</fullName>
    </alternativeName>
</protein>
<dbReference type="NCBIfam" id="TIGR00731">
    <property type="entry name" value="bL25_bact_ctc"/>
    <property type="match status" value="1"/>
</dbReference>
<dbReference type="OrthoDB" id="9806411at2"/>
<dbReference type="RefSeq" id="WP_089994918.1">
    <property type="nucleotide sequence ID" value="NZ_FOIZ01000002.1"/>
</dbReference>
<evidence type="ECO:0000256" key="2">
    <source>
        <dbReference type="ARBA" id="ARBA00022884"/>
    </source>
</evidence>
<feature type="region of interest" description="Disordered" evidence="6">
    <location>
        <begin position="192"/>
        <end position="220"/>
    </location>
</feature>
<dbReference type="Pfam" id="PF01386">
    <property type="entry name" value="Ribosomal_L25p"/>
    <property type="match status" value="1"/>
</dbReference>
<keyword evidence="2 5" id="KW-0694">RNA-binding</keyword>